<evidence type="ECO:0000313" key="4">
    <source>
        <dbReference type="EMBL" id="MFC3704705.1"/>
    </source>
</evidence>
<dbReference type="InterPro" id="IPR028082">
    <property type="entry name" value="Peripla_BP_I"/>
</dbReference>
<evidence type="ECO:0000256" key="1">
    <source>
        <dbReference type="ARBA" id="ARBA00004418"/>
    </source>
</evidence>
<dbReference type="InterPro" id="IPR000843">
    <property type="entry name" value="HTH_LacI"/>
</dbReference>
<evidence type="ECO:0000259" key="3">
    <source>
        <dbReference type="PROSITE" id="PS50932"/>
    </source>
</evidence>
<organism evidence="4 5">
    <name type="scientific">Devosia honganensis</name>
    <dbReference type="NCBI Taxonomy" id="1610527"/>
    <lineage>
        <taxon>Bacteria</taxon>
        <taxon>Pseudomonadati</taxon>
        <taxon>Pseudomonadota</taxon>
        <taxon>Alphaproteobacteria</taxon>
        <taxon>Hyphomicrobiales</taxon>
        <taxon>Devosiaceae</taxon>
        <taxon>Devosia</taxon>
    </lineage>
</organism>
<keyword evidence="4" id="KW-0238">DNA-binding</keyword>
<dbReference type="CDD" id="cd06307">
    <property type="entry name" value="PBP1_sugar_binding"/>
    <property type="match status" value="1"/>
</dbReference>
<dbReference type="SUPFAM" id="SSF53822">
    <property type="entry name" value="Periplasmic binding protein-like I"/>
    <property type="match status" value="1"/>
</dbReference>
<dbReference type="SUPFAM" id="SSF47413">
    <property type="entry name" value="lambda repressor-like DNA-binding domains"/>
    <property type="match status" value="1"/>
</dbReference>
<dbReference type="Pfam" id="PF00356">
    <property type="entry name" value="LacI"/>
    <property type="match status" value="1"/>
</dbReference>
<dbReference type="Proteomes" id="UP001595613">
    <property type="component" value="Unassembled WGS sequence"/>
</dbReference>
<dbReference type="InterPro" id="IPR010982">
    <property type="entry name" value="Lambda_DNA-bd_dom_sf"/>
</dbReference>
<dbReference type="CDD" id="cd01392">
    <property type="entry name" value="HTH_LacI"/>
    <property type="match status" value="1"/>
</dbReference>
<dbReference type="InterPro" id="IPR025997">
    <property type="entry name" value="SBP_2_dom"/>
</dbReference>
<dbReference type="Pfam" id="PF13407">
    <property type="entry name" value="Peripla_BP_4"/>
    <property type="match status" value="1"/>
</dbReference>
<evidence type="ECO:0000313" key="5">
    <source>
        <dbReference type="Proteomes" id="UP001595613"/>
    </source>
</evidence>
<sequence>MTSKTTLEQIAKAAGVSLSTVDRVINRRGGVSPKAEAKVLEWASRLNLDRRIFRSHLKSLRIAILMQSPHNPFYRALRDAFSDLNVSQAELRMTAFLHYIDVNDPAGTGRKIDEAASSYDGLIIICQNDPRLSDALRLHSASLPIVTLVTDIPDCGRLAYVGADNRQMGRVVGELMGRFVGNDGGELLIVLGMQGMLGHEEREMGFRTVLRERFPRCRIVASLESGENPDRAGEVVAAALTEHPEVRGIYNVSSGNVAIARTMQAMGLAQRVTMITHELTASRRQLLRDGILDAVIDQNPRLEAARALEVLARHFRRGNHGSIGPHHTPFDIFIRENCPSVDPSA</sequence>
<proteinExistence type="inferred from homology"/>
<keyword evidence="5" id="KW-1185">Reference proteome</keyword>
<evidence type="ECO:0000256" key="2">
    <source>
        <dbReference type="ARBA" id="ARBA00007639"/>
    </source>
</evidence>
<dbReference type="Gene3D" id="3.40.50.2300">
    <property type="match status" value="2"/>
</dbReference>
<comment type="subcellular location">
    <subcellularLocation>
        <location evidence="1">Periplasm</location>
    </subcellularLocation>
</comment>
<dbReference type="SMART" id="SM00354">
    <property type="entry name" value="HTH_LACI"/>
    <property type="match status" value="1"/>
</dbReference>
<accession>A0ABV7X1S7</accession>
<gene>
    <name evidence="4" type="ORF">ACFOOL_08030</name>
</gene>
<dbReference type="EMBL" id="JBHRYD010000005">
    <property type="protein sequence ID" value="MFC3704705.1"/>
    <property type="molecule type" value="Genomic_DNA"/>
</dbReference>
<dbReference type="PANTHER" id="PTHR30036">
    <property type="entry name" value="D-XYLOSE-BINDING PERIPLASMIC PROTEIN"/>
    <property type="match status" value="1"/>
</dbReference>
<dbReference type="PROSITE" id="PS50932">
    <property type="entry name" value="HTH_LACI_2"/>
    <property type="match status" value="1"/>
</dbReference>
<protein>
    <submittedName>
        <fullName evidence="4">LacI family DNA-binding transcriptional regulator</fullName>
    </submittedName>
</protein>
<feature type="domain" description="HTH lacI-type" evidence="3">
    <location>
        <begin position="5"/>
        <end position="59"/>
    </location>
</feature>
<dbReference type="Gene3D" id="1.10.260.40">
    <property type="entry name" value="lambda repressor-like DNA-binding domains"/>
    <property type="match status" value="1"/>
</dbReference>
<dbReference type="GO" id="GO:0003677">
    <property type="term" value="F:DNA binding"/>
    <property type="evidence" value="ECO:0007669"/>
    <property type="project" value="UniProtKB-KW"/>
</dbReference>
<dbReference type="InterPro" id="IPR050555">
    <property type="entry name" value="Bact_Solute-Bind_Prot2"/>
</dbReference>
<name>A0ABV7X1S7_9HYPH</name>
<dbReference type="PANTHER" id="PTHR30036:SF7">
    <property type="entry name" value="ABC TRANSPORTER PERIPLASMIC-BINDING PROTEIN YPHF"/>
    <property type="match status" value="1"/>
</dbReference>
<dbReference type="RefSeq" id="WP_380096438.1">
    <property type="nucleotide sequence ID" value="NZ_JBHRYD010000005.1"/>
</dbReference>
<comment type="similarity">
    <text evidence="2">Belongs to the bacterial solute-binding protein 2 family.</text>
</comment>
<comment type="caution">
    <text evidence="4">The sequence shown here is derived from an EMBL/GenBank/DDBJ whole genome shotgun (WGS) entry which is preliminary data.</text>
</comment>
<reference evidence="5" key="1">
    <citation type="journal article" date="2019" name="Int. J. Syst. Evol. Microbiol.">
        <title>The Global Catalogue of Microorganisms (GCM) 10K type strain sequencing project: providing services to taxonomists for standard genome sequencing and annotation.</title>
        <authorList>
            <consortium name="The Broad Institute Genomics Platform"/>
            <consortium name="The Broad Institute Genome Sequencing Center for Infectious Disease"/>
            <person name="Wu L."/>
            <person name="Ma J."/>
        </authorList>
    </citation>
    <scope>NUCLEOTIDE SEQUENCE [LARGE SCALE GENOMIC DNA]</scope>
    <source>
        <strain evidence="5">KCTC 42281</strain>
    </source>
</reference>